<dbReference type="InterPro" id="IPR011075">
    <property type="entry name" value="TetR_C"/>
</dbReference>
<keyword evidence="3" id="KW-0804">Transcription</keyword>
<dbReference type="InterPro" id="IPR009057">
    <property type="entry name" value="Homeodomain-like_sf"/>
</dbReference>
<dbReference type="Pfam" id="PF16859">
    <property type="entry name" value="TetR_C_11"/>
    <property type="match status" value="1"/>
</dbReference>
<dbReference type="InterPro" id="IPR036271">
    <property type="entry name" value="Tet_transcr_reg_TetR-rel_C_sf"/>
</dbReference>
<dbReference type="SUPFAM" id="SSF46689">
    <property type="entry name" value="Homeodomain-like"/>
    <property type="match status" value="1"/>
</dbReference>
<evidence type="ECO:0000313" key="6">
    <source>
        <dbReference type="EMBL" id="MFC4492987.1"/>
    </source>
</evidence>
<gene>
    <name evidence="6" type="ORF">ACFPA8_02405</name>
</gene>
<name>A0ABV9A1B7_9ACTN</name>
<dbReference type="InterPro" id="IPR001647">
    <property type="entry name" value="HTH_TetR"/>
</dbReference>
<evidence type="ECO:0000256" key="4">
    <source>
        <dbReference type="PROSITE-ProRule" id="PRU00335"/>
    </source>
</evidence>
<dbReference type="PANTHER" id="PTHR30055:SF148">
    <property type="entry name" value="TETR-FAMILY TRANSCRIPTIONAL REGULATOR"/>
    <property type="match status" value="1"/>
</dbReference>
<protein>
    <submittedName>
        <fullName evidence="6">TetR/AcrR family transcriptional regulator</fullName>
    </submittedName>
</protein>
<comment type="caution">
    <text evidence="6">The sequence shown here is derived from an EMBL/GenBank/DDBJ whole genome shotgun (WGS) entry which is preliminary data.</text>
</comment>
<feature type="DNA-binding region" description="H-T-H motif" evidence="4">
    <location>
        <begin position="42"/>
        <end position="61"/>
    </location>
</feature>
<evidence type="ECO:0000256" key="3">
    <source>
        <dbReference type="ARBA" id="ARBA00023163"/>
    </source>
</evidence>
<dbReference type="Gene3D" id="1.10.357.10">
    <property type="entry name" value="Tetracycline Repressor, domain 2"/>
    <property type="match status" value="1"/>
</dbReference>
<organism evidence="6 7">
    <name type="scientific">Streptomyces ovatisporus</name>
    <dbReference type="NCBI Taxonomy" id="1128682"/>
    <lineage>
        <taxon>Bacteria</taxon>
        <taxon>Bacillati</taxon>
        <taxon>Actinomycetota</taxon>
        <taxon>Actinomycetes</taxon>
        <taxon>Kitasatosporales</taxon>
        <taxon>Streptomycetaceae</taxon>
        <taxon>Streptomyces</taxon>
    </lineage>
</organism>
<accession>A0ABV9A1B7</accession>
<sequence>MPAPHGTAPARRGRPRSEAVERAIIEGVLRLLEEGVSIDALSMERVARTAGVGKATVYRRWPGKDALLLAVVGELEEPQAELPGTSVRDDLVTILEWYRRVGLAKRNSAVLRTMMSHVSSHPKLWHQYHDSVIKVRREALHGVLRRGLESGELRGGLDVELLGELFAGPMLTRTVLHEGKDLPEGLAEQIVDSVLGGVRAPE</sequence>
<evidence type="ECO:0000259" key="5">
    <source>
        <dbReference type="PROSITE" id="PS50977"/>
    </source>
</evidence>
<dbReference type="Proteomes" id="UP001595997">
    <property type="component" value="Unassembled WGS sequence"/>
</dbReference>
<dbReference type="PROSITE" id="PS50977">
    <property type="entry name" value="HTH_TETR_2"/>
    <property type="match status" value="1"/>
</dbReference>
<keyword evidence="1" id="KW-0805">Transcription regulation</keyword>
<dbReference type="Pfam" id="PF00440">
    <property type="entry name" value="TetR_N"/>
    <property type="match status" value="1"/>
</dbReference>
<dbReference type="InterPro" id="IPR050109">
    <property type="entry name" value="HTH-type_TetR-like_transc_reg"/>
</dbReference>
<keyword evidence="2 4" id="KW-0238">DNA-binding</keyword>
<proteinExistence type="predicted"/>
<feature type="domain" description="HTH tetR-type" evidence="5">
    <location>
        <begin position="18"/>
        <end position="79"/>
    </location>
</feature>
<dbReference type="Gene3D" id="1.10.10.60">
    <property type="entry name" value="Homeodomain-like"/>
    <property type="match status" value="1"/>
</dbReference>
<dbReference type="PANTHER" id="PTHR30055">
    <property type="entry name" value="HTH-TYPE TRANSCRIPTIONAL REGULATOR RUTR"/>
    <property type="match status" value="1"/>
</dbReference>
<dbReference type="InterPro" id="IPR023772">
    <property type="entry name" value="DNA-bd_HTH_TetR-type_CS"/>
</dbReference>
<reference evidence="7" key="1">
    <citation type="journal article" date="2019" name="Int. J. Syst. Evol. Microbiol.">
        <title>The Global Catalogue of Microorganisms (GCM) 10K type strain sequencing project: providing services to taxonomists for standard genome sequencing and annotation.</title>
        <authorList>
            <consortium name="The Broad Institute Genomics Platform"/>
            <consortium name="The Broad Institute Genome Sequencing Center for Infectious Disease"/>
            <person name="Wu L."/>
            <person name="Ma J."/>
        </authorList>
    </citation>
    <scope>NUCLEOTIDE SEQUENCE [LARGE SCALE GENOMIC DNA]</scope>
    <source>
        <strain evidence="7">CGMCC 4.7357</strain>
    </source>
</reference>
<dbReference type="RefSeq" id="WP_386442773.1">
    <property type="nucleotide sequence ID" value="NZ_JBHSFH010000003.1"/>
</dbReference>
<keyword evidence="7" id="KW-1185">Reference proteome</keyword>
<evidence type="ECO:0000256" key="2">
    <source>
        <dbReference type="ARBA" id="ARBA00023125"/>
    </source>
</evidence>
<dbReference type="EMBL" id="JBHSFH010000003">
    <property type="protein sequence ID" value="MFC4492987.1"/>
    <property type="molecule type" value="Genomic_DNA"/>
</dbReference>
<dbReference type="PROSITE" id="PS01081">
    <property type="entry name" value="HTH_TETR_1"/>
    <property type="match status" value="1"/>
</dbReference>
<evidence type="ECO:0000256" key="1">
    <source>
        <dbReference type="ARBA" id="ARBA00023015"/>
    </source>
</evidence>
<evidence type="ECO:0000313" key="7">
    <source>
        <dbReference type="Proteomes" id="UP001595997"/>
    </source>
</evidence>
<dbReference type="SUPFAM" id="SSF48498">
    <property type="entry name" value="Tetracyclin repressor-like, C-terminal domain"/>
    <property type="match status" value="1"/>
</dbReference>